<dbReference type="EMBL" id="WMIE01000008">
    <property type="protein sequence ID" value="MTH78830.1"/>
    <property type="molecule type" value="Genomic_DNA"/>
</dbReference>
<sequence length="359" mass="40035">MSQPLNLVSIVCPCYNEEDGLNEFVSKIGQVMKPTGQPYEIVFVNDGSTDGTLGVMRALAAAERNITIVNFSRNFGKEIALTAGLCHATGDAIIAIDADLQDPPNLIPKFIEKYLDGYDVVYGRRIERQGDSWLKKATAHGFYRVMRRLGPVPLPENVGDFRLMSRRTVDALMRLPEAHRFMKGLFAWVGYRSCAVDYVREPRFSGSTKWRYGQLLNLSIEGITSFTTVPLRLTTYLGFFIALFAFAGGAFYLIRTLLFGDEVQGFPTLFLTILLLGGVQLIALGVIGEYLGRVFNETKRRPLFLIDEISWSEAGATRRKDRDAFLFGIPSVLPETTVPNPALMGETVLPLLSAENRTR</sequence>
<keyword evidence="4 11" id="KW-0808">Transferase</keyword>
<feature type="transmembrane region" description="Helical" evidence="9">
    <location>
        <begin position="266"/>
        <end position="291"/>
    </location>
</feature>
<gene>
    <name evidence="11" type="ORF">GL286_13940</name>
</gene>
<dbReference type="FunFam" id="3.90.550.10:FF:000079">
    <property type="entry name" value="Probable glycosyl transferase"/>
    <property type="match status" value="1"/>
</dbReference>
<reference evidence="11 12" key="1">
    <citation type="submission" date="2019-11" db="EMBL/GenBank/DDBJ databases">
        <authorList>
            <person name="Dong K."/>
        </authorList>
    </citation>
    <scope>NUCLEOTIDE SEQUENCE [LARGE SCALE GENOMIC DNA]</scope>
    <source>
        <strain evidence="11 12">NBRC 111993</strain>
    </source>
</reference>
<keyword evidence="5 9" id="KW-0812">Transmembrane</keyword>
<dbReference type="PANTHER" id="PTHR48090:SF1">
    <property type="entry name" value="PROPHAGE BACTOPRENOL GLUCOSYL TRANSFERASE HOMOLOG"/>
    <property type="match status" value="1"/>
</dbReference>
<evidence type="ECO:0000256" key="1">
    <source>
        <dbReference type="ARBA" id="ARBA00004651"/>
    </source>
</evidence>
<accession>A0A6L6J9Z4</accession>
<feature type="domain" description="Glycosyltransferase 2-like" evidence="10">
    <location>
        <begin position="9"/>
        <end position="169"/>
    </location>
</feature>
<protein>
    <submittedName>
        <fullName evidence="11">Glycosyltransferase</fullName>
    </submittedName>
</protein>
<dbReference type="CDD" id="cd04187">
    <property type="entry name" value="DPM1_like_bac"/>
    <property type="match status" value="1"/>
</dbReference>
<evidence type="ECO:0000256" key="8">
    <source>
        <dbReference type="ARBA" id="ARBA00038152"/>
    </source>
</evidence>
<dbReference type="InterPro" id="IPR001173">
    <property type="entry name" value="Glyco_trans_2-like"/>
</dbReference>
<keyword evidence="7 9" id="KW-0472">Membrane</keyword>
<keyword evidence="3" id="KW-0328">Glycosyltransferase</keyword>
<keyword evidence="12" id="KW-1185">Reference proteome</keyword>
<dbReference type="Pfam" id="PF00535">
    <property type="entry name" value="Glycos_transf_2"/>
    <property type="match status" value="1"/>
</dbReference>
<evidence type="ECO:0000256" key="6">
    <source>
        <dbReference type="ARBA" id="ARBA00022989"/>
    </source>
</evidence>
<dbReference type="InterPro" id="IPR050256">
    <property type="entry name" value="Glycosyltransferase_2"/>
</dbReference>
<evidence type="ECO:0000256" key="9">
    <source>
        <dbReference type="SAM" id="Phobius"/>
    </source>
</evidence>
<dbReference type="Proteomes" id="UP000478183">
    <property type="component" value="Unassembled WGS sequence"/>
</dbReference>
<dbReference type="AlphaFoldDB" id="A0A6L6J9Z4"/>
<dbReference type="InterPro" id="IPR029044">
    <property type="entry name" value="Nucleotide-diphossugar_trans"/>
</dbReference>
<comment type="caution">
    <text evidence="11">The sequence shown here is derived from an EMBL/GenBank/DDBJ whole genome shotgun (WGS) entry which is preliminary data.</text>
</comment>
<dbReference type="PANTHER" id="PTHR48090">
    <property type="entry name" value="UNDECAPRENYL-PHOSPHATE 4-DEOXY-4-FORMAMIDO-L-ARABINOSE TRANSFERASE-RELATED"/>
    <property type="match status" value="1"/>
</dbReference>
<evidence type="ECO:0000256" key="4">
    <source>
        <dbReference type="ARBA" id="ARBA00022679"/>
    </source>
</evidence>
<evidence type="ECO:0000313" key="12">
    <source>
        <dbReference type="Proteomes" id="UP000478183"/>
    </source>
</evidence>
<organism evidence="11 12">
    <name type="scientific">Paracoccus aestuariivivens</name>
    <dbReference type="NCBI Taxonomy" id="1820333"/>
    <lineage>
        <taxon>Bacteria</taxon>
        <taxon>Pseudomonadati</taxon>
        <taxon>Pseudomonadota</taxon>
        <taxon>Alphaproteobacteria</taxon>
        <taxon>Rhodobacterales</taxon>
        <taxon>Paracoccaceae</taxon>
        <taxon>Paracoccus</taxon>
    </lineage>
</organism>
<keyword evidence="2" id="KW-1003">Cell membrane</keyword>
<comment type="similarity">
    <text evidence="8">Belongs to the glycosyltransferase 2 family. GtrB subfamily.</text>
</comment>
<evidence type="ECO:0000259" key="10">
    <source>
        <dbReference type="Pfam" id="PF00535"/>
    </source>
</evidence>
<evidence type="ECO:0000256" key="5">
    <source>
        <dbReference type="ARBA" id="ARBA00022692"/>
    </source>
</evidence>
<dbReference type="RefSeq" id="WP_155096180.1">
    <property type="nucleotide sequence ID" value="NZ_WMIE01000008.1"/>
</dbReference>
<proteinExistence type="inferred from homology"/>
<dbReference type="GO" id="GO:0016757">
    <property type="term" value="F:glycosyltransferase activity"/>
    <property type="evidence" value="ECO:0007669"/>
    <property type="project" value="UniProtKB-KW"/>
</dbReference>
<dbReference type="Gene3D" id="3.90.550.10">
    <property type="entry name" value="Spore Coat Polysaccharide Biosynthesis Protein SpsA, Chain A"/>
    <property type="match status" value="1"/>
</dbReference>
<feature type="transmembrane region" description="Helical" evidence="9">
    <location>
        <begin position="233"/>
        <end position="254"/>
    </location>
</feature>
<evidence type="ECO:0000313" key="11">
    <source>
        <dbReference type="EMBL" id="MTH78830.1"/>
    </source>
</evidence>
<dbReference type="SUPFAM" id="SSF53448">
    <property type="entry name" value="Nucleotide-diphospho-sugar transferases"/>
    <property type="match status" value="1"/>
</dbReference>
<dbReference type="GO" id="GO:0005886">
    <property type="term" value="C:plasma membrane"/>
    <property type="evidence" value="ECO:0007669"/>
    <property type="project" value="UniProtKB-SubCell"/>
</dbReference>
<comment type="subcellular location">
    <subcellularLocation>
        <location evidence="1">Cell membrane</location>
        <topology evidence="1">Multi-pass membrane protein</topology>
    </subcellularLocation>
</comment>
<name>A0A6L6J9Z4_9RHOB</name>
<evidence type="ECO:0000256" key="7">
    <source>
        <dbReference type="ARBA" id="ARBA00023136"/>
    </source>
</evidence>
<dbReference type="OrthoDB" id="9807795at2"/>
<evidence type="ECO:0000256" key="3">
    <source>
        <dbReference type="ARBA" id="ARBA00022676"/>
    </source>
</evidence>
<evidence type="ECO:0000256" key="2">
    <source>
        <dbReference type="ARBA" id="ARBA00022475"/>
    </source>
</evidence>
<keyword evidence="6 9" id="KW-1133">Transmembrane helix</keyword>